<dbReference type="SUPFAM" id="SSF46973">
    <property type="entry name" value="Enzyme IIa from lactose specific PTS, IIa-lac"/>
    <property type="match status" value="1"/>
</dbReference>
<keyword evidence="2" id="KW-0762">Sugar transport</keyword>
<keyword evidence="3" id="KW-0808">Transferase</keyword>
<comment type="cofactor">
    <cofactor evidence="6">
        <name>Mg(2+)</name>
        <dbReference type="ChEBI" id="CHEBI:18420"/>
    </cofactor>
    <text evidence="6">Binds 1 Mg(2+) ion per trimer.</text>
</comment>
<feature type="active site" description="Tele-phosphohistidine intermediate" evidence="5">
    <location>
        <position position="75"/>
    </location>
</feature>
<dbReference type="PIRSF" id="PIRSF000699">
    <property type="entry name" value="PTS_IILac_III"/>
    <property type="match status" value="1"/>
</dbReference>
<evidence type="ECO:0000313" key="9">
    <source>
        <dbReference type="Proteomes" id="UP000585363"/>
    </source>
</evidence>
<dbReference type="Pfam" id="PF02255">
    <property type="entry name" value="PTS_IIA"/>
    <property type="match status" value="1"/>
</dbReference>
<keyword evidence="6" id="KW-0460">Magnesium</keyword>
<evidence type="ECO:0000256" key="3">
    <source>
        <dbReference type="ARBA" id="ARBA00022679"/>
    </source>
</evidence>
<evidence type="ECO:0000256" key="1">
    <source>
        <dbReference type="ARBA" id="ARBA00022448"/>
    </source>
</evidence>
<evidence type="ECO:0000313" key="8">
    <source>
        <dbReference type="EMBL" id="NMP29294.1"/>
    </source>
</evidence>
<evidence type="ECO:0000256" key="6">
    <source>
        <dbReference type="PIRSR" id="PIRSR000699-2"/>
    </source>
</evidence>
<dbReference type="PROSITE" id="PS51095">
    <property type="entry name" value="PTS_EIIA_TYPE_3"/>
    <property type="match status" value="1"/>
</dbReference>
<dbReference type="PANTHER" id="PTHR34382:SF7">
    <property type="entry name" value="PTS SYSTEM N,N'-DIACETYLCHITOBIOSE-SPECIFIC EIIA COMPONENT"/>
    <property type="match status" value="1"/>
</dbReference>
<dbReference type="GO" id="GO:0016740">
    <property type="term" value="F:transferase activity"/>
    <property type="evidence" value="ECO:0007669"/>
    <property type="project" value="UniProtKB-KW"/>
</dbReference>
<dbReference type="Proteomes" id="UP000585363">
    <property type="component" value="Unassembled WGS sequence"/>
</dbReference>
<evidence type="ECO:0000256" key="4">
    <source>
        <dbReference type="ARBA" id="ARBA00022683"/>
    </source>
</evidence>
<gene>
    <name evidence="8" type="ORF">GW590_20810</name>
</gene>
<evidence type="ECO:0000256" key="5">
    <source>
        <dbReference type="PIRSR" id="PIRSR000699-1"/>
    </source>
</evidence>
<dbReference type="AlphaFoldDB" id="A0A848MTN1"/>
<dbReference type="InterPro" id="IPR003188">
    <property type="entry name" value="PTS_IIA_lac/cel"/>
</dbReference>
<keyword evidence="9" id="KW-1185">Reference proteome</keyword>
<accession>A0A848MTN1</accession>
<keyword evidence="4" id="KW-0598">Phosphotransferase system</keyword>
<reference evidence="8 9" key="1">
    <citation type="submission" date="2020-01" db="EMBL/GenBank/DDBJ databases">
        <authorList>
            <person name="Lee S.D."/>
        </authorList>
    </citation>
    <scope>NUCLEOTIDE SEQUENCE [LARGE SCALE GENOMIC DNA]</scope>
    <source>
        <strain evidence="8 9">SAP-1</strain>
    </source>
</reference>
<sequence>MELENIIMELIIHAGESRSFSMESLRAARAYDWPLAEQHLAAAKTAAREAHLIQTQLIGADEGVGNIPVSLILVHAQDHLMNAMLCRELVEEIIYLHREISVLKNR</sequence>
<dbReference type="Gene3D" id="1.20.58.80">
    <property type="entry name" value="Phosphotransferase system, lactose/cellobiose-type IIA subunit"/>
    <property type="match status" value="1"/>
</dbReference>
<proteinExistence type="predicted"/>
<name>A0A848MTN1_9GAMM</name>
<dbReference type="GO" id="GO:0009401">
    <property type="term" value="P:phosphoenolpyruvate-dependent sugar phosphotransferase system"/>
    <property type="evidence" value="ECO:0007669"/>
    <property type="project" value="UniProtKB-KW"/>
</dbReference>
<reference evidence="8 9" key="2">
    <citation type="submission" date="2020-06" db="EMBL/GenBank/DDBJ databases">
        <title>Polyphasic characterization of a Rahnella strain isolated from tree sap.</title>
        <authorList>
            <person name="Kim I.S."/>
        </authorList>
    </citation>
    <scope>NUCLEOTIDE SEQUENCE [LARGE SCALE GENOMIC DNA]</scope>
    <source>
        <strain evidence="8 9">SAP-1</strain>
    </source>
</reference>
<feature type="modified residue" description="Phosphohistidine; by HPr" evidence="7">
    <location>
        <position position="75"/>
    </location>
</feature>
<evidence type="ECO:0000256" key="2">
    <source>
        <dbReference type="ARBA" id="ARBA00022597"/>
    </source>
</evidence>
<organism evidence="8 9">
    <name type="scientific">Rouxiella aceris</name>
    <dbReference type="NCBI Taxonomy" id="2703884"/>
    <lineage>
        <taxon>Bacteria</taxon>
        <taxon>Pseudomonadati</taxon>
        <taxon>Pseudomonadota</taxon>
        <taxon>Gammaproteobacteria</taxon>
        <taxon>Enterobacterales</taxon>
        <taxon>Yersiniaceae</taxon>
        <taxon>Rouxiella</taxon>
    </lineage>
</organism>
<keyword evidence="1" id="KW-0813">Transport</keyword>
<dbReference type="InterPro" id="IPR036542">
    <property type="entry name" value="PTS_IIA_lac/cel_sf"/>
</dbReference>
<dbReference type="RefSeq" id="WP_169405009.1">
    <property type="nucleotide sequence ID" value="NZ_JAADJU010000013.1"/>
</dbReference>
<protein>
    <submittedName>
        <fullName evidence="8">PTS lactose/cellobiose transporter subunit IIA</fullName>
    </submittedName>
</protein>
<dbReference type="PANTHER" id="PTHR34382">
    <property type="entry name" value="PTS SYSTEM N,N'-DIACETYLCHITOBIOSE-SPECIFIC EIIA COMPONENT"/>
    <property type="match status" value="1"/>
</dbReference>
<dbReference type="GO" id="GO:0046872">
    <property type="term" value="F:metal ion binding"/>
    <property type="evidence" value="ECO:0007669"/>
    <property type="project" value="UniProtKB-KW"/>
</dbReference>
<feature type="binding site" evidence="6">
    <location>
        <position position="78"/>
    </location>
    <ligand>
        <name>Mg(2+)</name>
        <dbReference type="ChEBI" id="CHEBI:18420"/>
        <note>ligand shared between all trimeric partners</note>
    </ligand>
</feature>
<evidence type="ECO:0000256" key="7">
    <source>
        <dbReference type="PROSITE-ProRule" id="PRU00418"/>
    </source>
</evidence>
<dbReference type="EMBL" id="JAADJU010000013">
    <property type="protein sequence ID" value="NMP29294.1"/>
    <property type="molecule type" value="Genomic_DNA"/>
</dbReference>
<comment type="caution">
    <text evidence="8">The sequence shown here is derived from an EMBL/GenBank/DDBJ whole genome shotgun (WGS) entry which is preliminary data.</text>
</comment>
<keyword evidence="6" id="KW-0479">Metal-binding</keyword>